<dbReference type="PRINTS" id="PR00069">
    <property type="entry name" value="ALDKETRDTASE"/>
</dbReference>
<comment type="caution">
    <text evidence="2">The sequence shown here is derived from an EMBL/GenBank/DDBJ whole genome shotgun (WGS) entry which is preliminary data.</text>
</comment>
<dbReference type="Gene3D" id="3.20.20.100">
    <property type="entry name" value="NADP-dependent oxidoreductase domain"/>
    <property type="match status" value="1"/>
</dbReference>
<dbReference type="InterPro" id="IPR023210">
    <property type="entry name" value="NADP_OxRdtase_dom"/>
</dbReference>
<dbReference type="EMBL" id="LGRX02029036">
    <property type="protein sequence ID" value="KAK3247369.1"/>
    <property type="molecule type" value="Genomic_DNA"/>
</dbReference>
<dbReference type="InterPro" id="IPR020471">
    <property type="entry name" value="AKR"/>
</dbReference>
<protein>
    <recommendedName>
        <fullName evidence="1">NADP-dependent oxidoreductase domain-containing protein</fullName>
    </recommendedName>
</protein>
<dbReference type="InterPro" id="IPR036812">
    <property type="entry name" value="NAD(P)_OxRdtase_dom_sf"/>
</dbReference>
<evidence type="ECO:0000259" key="1">
    <source>
        <dbReference type="Pfam" id="PF00248"/>
    </source>
</evidence>
<sequence>MCTLALGEIPTKQLNDGTVTPMMGYGTYKVGFIPASASASGGVASGEGAAAKDVVKEALQMGYSFLDCAQFYGNEAAVGEAIRESGIPREKLYLASKVWCDNIHEGKTAVRAQLQKTLRDLGTSYLNLYLIHWPVPTKHVAAYQVTVCRLPL</sequence>
<evidence type="ECO:0000313" key="2">
    <source>
        <dbReference type="EMBL" id="KAK3247369.1"/>
    </source>
</evidence>
<organism evidence="2 3">
    <name type="scientific">Cymbomonas tetramitiformis</name>
    <dbReference type="NCBI Taxonomy" id="36881"/>
    <lineage>
        <taxon>Eukaryota</taxon>
        <taxon>Viridiplantae</taxon>
        <taxon>Chlorophyta</taxon>
        <taxon>Pyramimonadophyceae</taxon>
        <taxon>Pyramimonadales</taxon>
        <taxon>Pyramimonadaceae</taxon>
        <taxon>Cymbomonas</taxon>
    </lineage>
</organism>
<evidence type="ECO:0000313" key="3">
    <source>
        <dbReference type="Proteomes" id="UP001190700"/>
    </source>
</evidence>
<feature type="domain" description="NADP-dependent oxidoreductase" evidence="1">
    <location>
        <begin position="49"/>
        <end position="139"/>
    </location>
</feature>
<dbReference type="AlphaFoldDB" id="A0AAE0C433"/>
<dbReference type="GO" id="GO:0016491">
    <property type="term" value="F:oxidoreductase activity"/>
    <property type="evidence" value="ECO:0007669"/>
    <property type="project" value="InterPro"/>
</dbReference>
<dbReference type="Pfam" id="PF00248">
    <property type="entry name" value="Aldo_ket_red"/>
    <property type="match status" value="1"/>
</dbReference>
<accession>A0AAE0C433</accession>
<keyword evidence="3" id="KW-1185">Reference proteome</keyword>
<reference evidence="2 3" key="1">
    <citation type="journal article" date="2015" name="Genome Biol. Evol.">
        <title>Comparative Genomics of a Bacterivorous Green Alga Reveals Evolutionary Causalities and Consequences of Phago-Mixotrophic Mode of Nutrition.</title>
        <authorList>
            <person name="Burns J.A."/>
            <person name="Paasch A."/>
            <person name="Narechania A."/>
            <person name="Kim E."/>
        </authorList>
    </citation>
    <scope>NUCLEOTIDE SEQUENCE [LARGE SCALE GENOMIC DNA]</scope>
    <source>
        <strain evidence="2 3">PLY_AMNH</strain>
    </source>
</reference>
<proteinExistence type="predicted"/>
<dbReference type="PANTHER" id="PTHR11732">
    <property type="entry name" value="ALDO/KETO REDUCTASE"/>
    <property type="match status" value="1"/>
</dbReference>
<gene>
    <name evidence="2" type="ORF">CYMTET_43123</name>
</gene>
<dbReference type="Proteomes" id="UP001190700">
    <property type="component" value="Unassembled WGS sequence"/>
</dbReference>
<dbReference type="SUPFAM" id="SSF51430">
    <property type="entry name" value="NAD(P)-linked oxidoreductase"/>
    <property type="match status" value="1"/>
</dbReference>
<name>A0AAE0C433_9CHLO</name>